<dbReference type="PROSITE" id="PS50017">
    <property type="entry name" value="DEATH_DOMAIN"/>
    <property type="match status" value="1"/>
</dbReference>
<dbReference type="InterPro" id="IPR000488">
    <property type="entry name" value="Death_dom"/>
</dbReference>
<accession>A0A8S4MQ38</accession>
<dbReference type="GO" id="GO:0007267">
    <property type="term" value="P:cell-cell signaling"/>
    <property type="evidence" value="ECO:0007669"/>
    <property type="project" value="TreeGrafter"/>
</dbReference>
<comment type="caution">
    <text evidence="4">The sequence shown here is derived from an EMBL/GenBank/DDBJ whole genome shotgun (WGS) entry which is preliminary data.</text>
</comment>
<gene>
    <name evidence="4" type="primary">FJX1</name>
    <name evidence="4" type="ORF">BLAG_LOCUS26459</name>
</gene>
<evidence type="ECO:0000259" key="3">
    <source>
        <dbReference type="PROSITE" id="PS50017"/>
    </source>
</evidence>
<feature type="region of interest" description="Disordered" evidence="1">
    <location>
        <begin position="306"/>
        <end position="346"/>
    </location>
</feature>
<dbReference type="GO" id="GO:0007165">
    <property type="term" value="P:signal transduction"/>
    <property type="evidence" value="ECO:0007669"/>
    <property type="project" value="InterPro"/>
</dbReference>
<dbReference type="Proteomes" id="UP000838412">
    <property type="component" value="Unassembled WGS sequence"/>
</dbReference>
<feature type="transmembrane region" description="Helical" evidence="2">
    <location>
        <begin position="179"/>
        <end position="207"/>
    </location>
</feature>
<evidence type="ECO:0000313" key="5">
    <source>
        <dbReference type="Proteomes" id="UP000838412"/>
    </source>
</evidence>
<name>A0A8S4MQ38_BRALA</name>
<dbReference type="PANTHER" id="PTHR13147">
    <property type="entry name" value="FOUR-JOINTED BOX PROTEIN 1"/>
    <property type="match status" value="1"/>
</dbReference>
<dbReference type="GO" id="GO:0005615">
    <property type="term" value="C:extracellular space"/>
    <property type="evidence" value="ECO:0007669"/>
    <property type="project" value="TreeGrafter"/>
</dbReference>
<keyword evidence="2" id="KW-0812">Transmembrane</keyword>
<reference evidence="4" key="1">
    <citation type="submission" date="2022-01" db="EMBL/GenBank/DDBJ databases">
        <authorList>
            <person name="Braso-Vives M."/>
        </authorList>
    </citation>
    <scope>NUCLEOTIDE SEQUENCE</scope>
</reference>
<keyword evidence="2" id="KW-0472">Membrane</keyword>
<organism evidence="4 5">
    <name type="scientific">Branchiostoma lanceolatum</name>
    <name type="common">Common lancelet</name>
    <name type="synonym">Amphioxus lanceolatum</name>
    <dbReference type="NCBI Taxonomy" id="7740"/>
    <lineage>
        <taxon>Eukaryota</taxon>
        <taxon>Metazoa</taxon>
        <taxon>Chordata</taxon>
        <taxon>Cephalochordata</taxon>
        <taxon>Leptocardii</taxon>
        <taxon>Amphioxiformes</taxon>
        <taxon>Branchiostomatidae</taxon>
        <taxon>Branchiostoma</taxon>
    </lineage>
</organism>
<dbReference type="AlphaFoldDB" id="A0A8S4MQ38"/>
<sequence length="811" mass="92778">MQAEWVEIANDLTPAECRRLLAALRVVTFELPEDVLGSPDDQPRVQSSDDCLSRLRAWRHGEGRQVDWPHIALRLREINRPDVAERISDEVADVRQHDVNNLFLSNPFHDMIKHHRSSFLVEHGGDKAAPHGQRDVMSARRKRHLYWRLRPWYIERHAVKYAPQAEKAKKRKKKDESAWLVAMVVVPCAVVAMATVLLGILWAYMYWKHGKHFRLRWIFSLTRNDMKLYRQKRRSRRVSRKTSRNEVVRMKQDPIFEPLEDQVYPGCISVQALSDMSADASMDVGTINPVALATDTMPLFGEKDFSDNVTGSKRRRSKDSVICDETRTTEKPSIPPLHLPPEDAGNESGVWTCPTHDSTDECPICQYLVTSVNVTDSLSSLSPSPSESSLTSLPSSRSRLVFCFTDTFMIFCTRAQTEETRRGRPNIMESASVFTENPTHQRGILTKPITAKPTRATIGPTREQHSARERRVTLENRHGFPIVEDDIFWSRELEDALPKGFSEVEADAWMDRTRKSQVTSMHWATWRTCGQGKNKYVRLTDGSTVCARYRHPFTLQIQGELYSYYLGRLLGIDHVPPVVLAVVNGTAPLWLRVGPLLSQMQWEQGVLVALIRWIDGLQRGKMPVPLLEGEVSGQDRRLLAMGELQLQELVQWSDLIILDYITANSDRVASNQDAADLNNDPVQMRKYIHNLQKSQHNGAIWLIDNESGLIDGYMLLKERKNGGRFTRFHRSMLEKMCLFRRSTVKRVEELHSLGTGAAEFLLRTVADHEPLAGLLPAVPPRIHLDRTLADRIAHVYNRIRHCMLANMSPMY</sequence>
<proteinExistence type="predicted"/>
<feature type="domain" description="Death" evidence="3">
    <location>
        <begin position="41"/>
        <end position="91"/>
    </location>
</feature>
<dbReference type="PANTHER" id="PTHR13147:SF5">
    <property type="entry name" value="FOUR-JOINTED BOX PROTEIN 1"/>
    <property type="match status" value="1"/>
</dbReference>
<dbReference type="EMBL" id="CAKMNS010000460">
    <property type="protein sequence ID" value="CAH1277768.1"/>
    <property type="molecule type" value="Genomic_DNA"/>
</dbReference>
<dbReference type="InterPro" id="IPR024868">
    <property type="entry name" value="FJX1/FJ"/>
</dbReference>
<evidence type="ECO:0000313" key="4">
    <source>
        <dbReference type="EMBL" id="CAH1277768.1"/>
    </source>
</evidence>
<keyword evidence="2" id="KW-1133">Transmembrane helix</keyword>
<feature type="compositionally biased region" description="Basic and acidic residues" evidence="1">
    <location>
        <begin position="318"/>
        <end position="330"/>
    </location>
</feature>
<keyword evidence="5" id="KW-1185">Reference proteome</keyword>
<evidence type="ECO:0000256" key="1">
    <source>
        <dbReference type="SAM" id="MobiDB-lite"/>
    </source>
</evidence>
<evidence type="ECO:0000256" key="2">
    <source>
        <dbReference type="SAM" id="Phobius"/>
    </source>
</evidence>
<dbReference type="OrthoDB" id="10055077at2759"/>
<dbReference type="PRINTS" id="PR02072">
    <property type="entry name" value="4JOINTEDBOX1"/>
</dbReference>
<protein>
    <submittedName>
        <fullName evidence="4">FJX1 protein</fullName>
    </submittedName>
</protein>